<dbReference type="Gene3D" id="3.30.40.10">
    <property type="entry name" value="Zinc/RING finger domain, C3HC4 (zinc finger)"/>
    <property type="match status" value="1"/>
</dbReference>
<protein>
    <submittedName>
        <fullName evidence="11">NEP1-interacting protein 1</fullName>
    </submittedName>
</protein>
<proteinExistence type="predicted"/>
<feature type="domain" description="RING-type" evidence="10">
    <location>
        <begin position="443"/>
        <end position="485"/>
    </location>
</feature>
<dbReference type="InterPro" id="IPR001841">
    <property type="entry name" value="Znf_RING"/>
</dbReference>
<feature type="compositionally biased region" description="Basic and acidic residues" evidence="9">
    <location>
        <begin position="134"/>
        <end position="148"/>
    </location>
</feature>
<reference evidence="11" key="1">
    <citation type="submission" date="2015-07" db="EMBL/GenBank/DDBJ databases">
        <title>Transcriptome Assembly of Anthurium amnicola.</title>
        <authorList>
            <person name="Suzuki J."/>
        </authorList>
    </citation>
    <scope>NUCLEOTIDE SEQUENCE</scope>
</reference>
<evidence type="ECO:0000256" key="2">
    <source>
        <dbReference type="ARBA" id="ARBA00022692"/>
    </source>
</evidence>
<evidence type="ECO:0000313" key="11">
    <source>
        <dbReference type="EMBL" id="JAT59552.1"/>
    </source>
</evidence>
<organism evidence="11">
    <name type="scientific">Anthurium amnicola</name>
    <dbReference type="NCBI Taxonomy" id="1678845"/>
    <lineage>
        <taxon>Eukaryota</taxon>
        <taxon>Viridiplantae</taxon>
        <taxon>Streptophyta</taxon>
        <taxon>Embryophyta</taxon>
        <taxon>Tracheophyta</taxon>
        <taxon>Spermatophyta</taxon>
        <taxon>Magnoliopsida</taxon>
        <taxon>Liliopsida</taxon>
        <taxon>Araceae</taxon>
        <taxon>Pothoideae</taxon>
        <taxon>Potheae</taxon>
        <taxon>Anthurium</taxon>
    </lineage>
</organism>
<feature type="compositionally biased region" description="Basic and acidic residues" evidence="9">
    <location>
        <begin position="319"/>
        <end position="329"/>
    </location>
</feature>
<dbReference type="PANTHER" id="PTHR47168:SF1">
    <property type="entry name" value="OS02G0798600 PROTEIN"/>
    <property type="match status" value="1"/>
</dbReference>
<keyword evidence="2" id="KW-0812">Transmembrane</keyword>
<dbReference type="PROSITE" id="PS50089">
    <property type="entry name" value="ZF_RING_2"/>
    <property type="match status" value="1"/>
</dbReference>
<keyword evidence="7" id="KW-0472">Membrane</keyword>
<dbReference type="FunFam" id="3.30.40.10:FF:000388">
    <property type="entry name" value="Putative RING zinc finger domain superfamily protein"/>
    <property type="match status" value="1"/>
</dbReference>
<keyword evidence="6" id="KW-1133">Transmembrane helix</keyword>
<feature type="compositionally biased region" description="Polar residues" evidence="9">
    <location>
        <begin position="190"/>
        <end position="206"/>
    </location>
</feature>
<dbReference type="InterPro" id="IPR051653">
    <property type="entry name" value="E3_ligase_sorting_rcpt"/>
</dbReference>
<evidence type="ECO:0000256" key="5">
    <source>
        <dbReference type="ARBA" id="ARBA00022833"/>
    </source>
</evidence>
<dbReference type="AlphaFoldDB" id="A0A1D1YY53"/>
<comment type="subcellular location">
    <subcellularLocation>
        <location evidence="1">Membrane</location>
        <topology evidence="1">Single-pass membrane protein</topology>
    </subcellularLocation>
</comment>
<dbReference type="SUPFAM" id="SSF57850">
    <property type="entry name" value="RING/U-box"/>
    <property type="match status" value="1"/>
</dbReference>
<dbReference type="GO" id="GO:0016020">
    <property type="term" value="C:membrane"/>
    <property type="evidence" value="ECO:0007669"/>
    <property type="project" value="UniProtKB-SubCell"/>
</dbReference>
<feature type="compositionally biased region" description="Acidic residues" evidence="9">
    <location>
        <begin position="36"/>
        <end position="48"/>
    </location>
</feature>
<feature type="region of interest" description="Disordered" evidence="9">
    <location>
        <begin position="33"/>
        <end position="220"/>
    </location>
</feature>
<evidence type="ECO:0000256" key="7">
    <source>
        <dbReference type="ARBA" id="ARBA00023136"/>
    </source>
</evidence>
<sequence length="500" mass="54650">MGSGVSRMGPRPPQTAAVAMHRPRLTLARLLCGTSFDDDPPQMEDLLDDSSSTTLESPARVGESSMNDDLQGSAEGSSSTTCSESIISSQSASQSHNEHLDGLTTYSGSRSLETSMSGRHSSESKEVMPSQRNTDFHHEKASFEERAAEQASSSSKPLTSGPLPELGNLPANDTHVGNRADVDPDVNRSGGDTNPPSSIQSATQYLSEDESGEGAAHPDAGLFVPLRSRQRRSGSVLHVDIVTISSNVFSRNSGNVENDEARRNSRRLFWDAFSRRSSERDDGSPSILFSTDDTDDLTSHDRWLLNLSSDFFGNGGEDSEYRSRRSAAERRRHSRSQMWEGLRDGHDERGGRSTLCASGLHPDGTCSCESFLLAEGSGTRGSISRIVMLAEALFEVLDEIHRQPVPLSLSMLSRPAPESIVNSFPLKIHRKSNMAETGDREQCYICLAEYEEGDQIRVLPCRHEYHMPCVDKWLKEIHGVCPLCRGDVCNGVAECPTTNS</sequence>
<dbReference type="GO" id="GO:0008270">
    <property type="term" value="F:zinc ion binding"/>
    <property type="evidence" value="ECO:0007669"/>
    <property type="project" value="UniProtKB-KW"/>
</dbReference>
<keyword evidence="3" id="KW-0479">Metal-binding</keyword>
<feature type="region of interest" description="Disordered" evidence="9">
    <location>
        <begin position="1"/>
        <end position="21"/>
    </location>
</feature>
<gene>
    <name evidence="11" type="primary">NIP1_0</name>
    <name evidence="11" type="ORF">g.23471</name>
</gene>
<evidence type="ECO:0000256" key="1">
    <source>
        <dbReference type="ARBA" id="ARBA00004167"/>
    </source>
</evidence>
<feature type="region of interest" description="Disordered" evidence="9">
    <location>
        <begin position="316"/>
        <end position="346"/>
    </location>
</feature>
<dbReference type="InterPro" id="IPR013083">
    <property type="entry name" value="Znf_RING/FYVE/PHD"/>
</dbReference>
<accession>A0A1D1YY53</accession>
<keyword evidence="5" id="KW-0862">Zinc</keyword>
<dbReference type="SMART" id="SM00184">
    <property type="entry name" value="RING"/>
    <property type="match status" value="1"/>
</dbReference>
<evidence type="ECO:0000256" key="6">
    <source>
        <dbReference type="ARBA" id="ARBA00022989"/>
    </source>
</evidence>
<name>A0A1D1YY53_9ARAE</name>
<evidence type="ECO:0000256" key="8">
    <source>
        <dbReference type="PROSITE-ProRule" id="PRU00175"/>
    </source>
</evidence>
<evidence type="ECO:0000256" key="4">
    <source>
        <dbReference type="ARBA" id="ARBA00022771"/>
    </source>
</evidence>
<evidence type="ECO:0000256" key="3">
    <source>
        <dbReference type="ARBA" id="ARBA00022723"/>
    </source>
</evidence>
<feature type="compositionally biased region" description="Basic and acidic residues" evidence="9">
    <location>
        <begin position="176"/>
        <end position="186"/>
    </location>
</feature>
<evidence type="ECO:0000259" key="10">
    <source>
        <dbReference type="PROSITE" id="PS50089"/>
    </source>
</evidence>
<dbReference type="Pfam" id="PF13639">
    <property type="entry name" value="zf-RING_2"/>
    <property type="match status" value="1"/>
</dbReference>
<dbReference type="EMBL" id="GDJX01008384">
    <property type="protein sequence ID" value="JAT59552.1"/>
    <property type="molecule type" value="Transcribed_RNA"/>
</dbReference>
<dbReference type="PANTHER" id="PTHR47168">
    <property type="entry name" value="RING ZINC FINGER DOMAIN SUPERFAMILY PROTEIN-RELATED"/>
    <property type="match status" value="1"/>
</dbReference>
<feature type="compositionally biased region" description="Low complexity" evidence="9">
    <location>
        <begin position="72"/>
        <end position="95"/>
    </location>
</feature>
<feature type="compositionally biased region" description="Polar residues" evidence="9">
    <location>
        <begin position="104"/>
        <end position="119"/>
    </location>
</feature>
<evidence type="ECO:0000256" key="9">
    <source>
        <dbReference type="SAM" id="MobiDB-lite"/>
    </source>
</evidence>
<keyword evidence="4 8" id="KW-0863">Zinc-finger</keyword>